<accession>A0AC35U2J4</accession>
<dbReference type="WBParaSite" id="RSKR_0000659300.1">
    <property type="protein sequence ID" value="RSKR_0000659300.1"/>
    <property type="gene ID" value="RSKR_0000659300"/>
</dbReference>
<name>A0AC35U2J4_9BILA</name>
<protein>
    <submittedName>
        <fullName evidence="2">Uncharacterized protein</fullName>
    </submittedName>
</protein>
<organism evidence="1 2">
    <name type="scientific">Rhabditophanes sp. KR3021</name>
    <dbReference type="NCBI Taxonomy" id="114890"/>
    <lineage>
        <taxon>Eukaryota</taxon>
        <taxon>Metazoa</taxon>
        <taxon>Ecdysozoa</taxon>
        <taxon>Nematoda</taxon>
        <taxon>Chromadorea</taxon>
        <taxon>Rhabditida</taxon>
        <taxon>Tylenchina</taxon>
        <taxon>Panagrolaimomorpha</taxon>
        <taxon>Strongyloidoidea</taxon>
        <taxon>Alloionematidae</taxon>
        <taxon>Rhabditophanes</taxon>
    </lineage>
</organism>
<dbReference type="Proteomes" id="UP000095286">
    <property type="component" value="Unplaced"/>
</dbReference>
<sequence>MKESGKYKNIQIKKIDEATYLKMKAANEAKNGVSQIIEGDNQIDSSGDNIIRRRIKNKPGFRRRLINKMIANSQNSKIEQGNDISSGFRQTLISRPGSRTEDRVINRQGGGRKVIIDNDQEEVIGDGNEEIITNEDIISNDDDAEEGDTKNTQTLEQEEIGKKINAKNIFVNKGKSIDKEESDPEVITNSDPQLPPQTQRTTISRNKEGRIQSIIHHNHANEPEMGKPRNIIMNNKDLTFNRKDPDEFLKASGLKKMSGTFKNGDIYSATTHTGDGDSSQEPQFKIKRGKGRKKGRVSGEATTHSVQSSDNGEDIGVDDGVGYADNIIHSDGKQYKISSSVTVNGKDAGNIADLGIDVQKLLAKVTDKQIETDKNGNKRINITLPRNIDTNK</sequence>
<proteinExistence type="predicted"/>
<reference evidence="2" key="1">
    <citation type="submission" date="2016-11" db="UniProtKB">
        <authorList>
            <consortium name="WormBaseParasite"/>
        </authorList>
    </citation>
    <scope>IDENTIFICATION</scope>
    <source>
        <strain evidence="2">KR3021</strain>
    </source>
</reference>
<evidence type="ECO:0000313" key="1">
    <source>
        <dbReference type="Proteomes" id="UP000095286"/>
    </source>
</evidence>
<evidence type="ECO:0000313" key="2">
    <source>
        <dbReference type="WBParaSite" id="RSKR_0000659300.1"/>
    </source>
</evidence>